<feature type="domain" description="Homeobox" evidence="10">
    <location>
        <begin position="122"/>
        <end position="158"/>
    </location>
</feature>
<feature type="region of interest" description="Disordered" evidence="9">
    <location>
        <begin position="231"/>
        <end position="266"/>
    </location>
</feature>
<dbReference type="CDD" id="cd00086">
    <property type="entry name" value="homeodomain"/>
    <property type="match status" value="1"/>
</dbReference>
<evidence type="ECO:0000256" key="9">
    <source>
        <dbReference type="SAM" id="MobiDB-lite"/>
    </source>
</evidence>
<evidence type="ECO:0000256" key="3">
    <source>
        <dbReference type="ARBA" id="ARBA00023125"/>
    </source>
</evidence>
<proteinExistence type="inferred from homology"/>
<evidence type="ECO:0000256" key="6">
    <source>
        <dbReference type="ARBA" id="ARBA00072562"/>
    </source>
</evidence>
<reference evidence="12" key="1">
    <citation type="submission" date="2022-11" db="UniProtKB">
        <authorList>
            <consortium name="WormBaseParasite"/>
        </authorList>
    </citation>
    <scope>IDENTIFICATION</scope>
</reference>
<dbReference type="AlphaFoldDB" id="A0A914ULR3"/>
<dbReference type="FunFam" id="1.10.10.60:FF:000004">
    <property type="entry name" value="Meis2 homeobox isoform 2c"/>
    <property type="match status" value="1"/>
</dbReference>
<dbReference type="InterPro" id="IPR009057">
    <property type="entry name" value="Homeodomain-like_sf"/>
</dbReference>
<feature type="compositionally biased region" description="Basic and acidic residues" evidence="9">
    <location>
        <begin position="27"/>
        <end position="37"/>
    </location>
</feature>
<dbReference type="GO" id="GO:0005634">
    <property type="term" value="C:nucleus"/>
    <property type="evidence" value="ECO:0007669"/>
    <property type="project" value="UniProtKB-SubCell"/>
</dbReference>
<evidence type="ECO:0000256" key="1">
    <source>
        <dbReference type="ARBA" id="ARBA00004123"/>
    </source>
</evidence>
<dbReference type="SMART" id="SM00389">
    <property type="entry name" value="HOX"/>
    <property type="match status" value="1"/>
</dbReference>
<dbReference type="GO" id="GO:0048663">
    <property type="term" value="P:neuron fate commitment"/>
    <property type="evidence" value="ECO:0007669"/>
    <property type="project" value="UniProtKB-ARBA"/>
</dbReference>
<dbReference type="PANTHER" id="PTHR11850">
    <property type="entry name" value="HOMEOBOX PROTEIN TRANSCRIPTION FACTORS"/>
    <property type="match status" value="1"/>
</dbReference>
<accession>A0A914ULR3</accession>
<evidence type="ECO:0000313" key="11">
    <source>
        <dbReference type="Proteomes" id="UP000887566"/>
    </source>
</evidence>
<feature type="region of interest" description="Disordered" evidence="9">
    <location>
        <begin position="1"/>
        <end position="37"/>
    </location>
</feature>
<dbReference type="GO" id="GO:0000987">
    <property type="term" value="F:cis-regulatory region sequence-specific DNA binding"/>
    <property type="evidence" value="ECO:0007669"/>
    <property type="project" value="UniProtKB-ARBA"/>
</dbReference>
<evidence type="ECO:0000256" key="8">
    <source>
        <dbReference type="PROSITE-ProRule" id="PRU00108"/>
    </source>
</evidence>
<dbReference type="InterPro" id="IPR001356">
    <property type="entry name" value="HD"/>
</dbReference>
<keyword evidence="5 8" id="KW-0539">Nucleus</keyword>
<feature type="DNA-binding region" description="Homeobox" evidence="8">
    <location>
        <begin position="124"/>
        <end position="159"/>
    </location>
</feature>
<keyword evidence="3 8" id="KW-0238">DNA-binding</keyword>
<dbReference type="Proteomes" id="UP000887566">
    <property type="component" value="Unplaced"/>
</dbReference>
<keyword evidence="4 8" id="KW-0371">Homeobox</keyword>
<evidence type="ECO:0000313" key="12">
    <source>
        <dbReference type="WBParaSite" id="PSAMB.scaffold1081size36210.g10843.t1"/>
    </source>
</evidence>
<sequence length="266" mass="29504">MLRDGQRGGQRGDRRIGGDRSMLVHQTFDRRSARGDRPDIKTPAAACLCLRDRGHSVCPLPATVRSYRVPTELVWSVAHFPFSLSPSLFLSPRATTTDLLSSRTPGRRRSSTIARWEGRTAHPYPSEDQKKQLANDTGLTILQVNNWFINARRRIVQPMIDQSNRAGRSPVVNVFKNRRRKSSGQSPGPSPGKADGVFASRERRLALCRRDDYDDGTEAQLLFEQQCQSGSSVTGRLVPPSSSHPTKEMSRSQLARLVSGKVSGAV</sequence>
<dbReference type="SUPFAM" id="SSF46689">
    <property type="entry name" value="Homeodomain-like"/>
    <property type="match status" value="1"/>
</dbReference>
<evidence type="ECO:0000259" key="10">
    <source>
        <dbReference type="PROSITE" id="PS50071"/>
    </source>
</evidence>
<evidence type="ECO:0000256" key="4">
    <source>
        <dbReference type="ARBA" id="ARBA00023155"/>
    </source>
</evidence>
<feature type="region of interest" description="Disordered" evidence="9">
    <location>
        <begin position="167"/>
        <end position="198"/>
    </location>
</feature>
<keyword evidence="11" id="KW-1185">Reference proteome</keyword>
<comment type="similarity">
    <text evidence="2">Belongs to the TALE/MEIS homeobox family.</text>
</comment>
<organism evidence="11 12">
    <name type="scientific">Plectus sambesii</name>
    <dbReference type="NCBI Taxonomy" id="2011161"/>
    <lineage>
        <taxon>Eukaryota</taxon>
        <taxon>Metazoa</taxon>
        <taxon>Ecdysozoa</taxon>
        <taxon>Nematoda</taxon>
        <taxon>Chromadorea</taxon>
        <taxon>Plectida</taxon>
        <taxon>Plectina</taxon>
        <taxon>Plectoidea</taxon>
        <taxon>Plectidae</taxon>
        <taxon>Plectus</taxon>
    </lineage>
</organism>
<evidence type="ECO:0000256" key="2">
    <source>
        <dbReference type="ARBA" id="ARBA00009661"/>
    </source>
</evidence>
<dbReference type="GO" id="GO:0006355">
    <property type="term" value="P:regulation of DNA-templated transcription"/>
    <property type="evidence" value="ECO:0007669"/>
    <property type="project" value="InterPro"/>
</dbReference>
<dbReference type="Gene3D" id="1.10.10.60">
    <property type="entry name" value="Homeodomain-like"/>
    <property type="match status" value="1"/>
</dbReference>
<dbReference type="WBParaSite" id="PSAMB.scaffold1081size36210.g10843.t1">
    <property type="protein sequence ID" value="PSAMB.scaffold1081size36210.g10843.t1"/>
    <property type="gene ID" value="PSAMB.scaffold1081size36210.g10843"/>
</dbReference>
<feature type="compositionally biased region" description="Basic and acidic residues" evidence="9">
    <location>
        <begin position="1"/>
        <end position="18"/>
    </location>
</feature>
<dbReference type="Pfam" id="PF05920">
    <property type="entry name" value="Homeobox_KN"/>
    <property type="match status" value="1"/>
</dbReference>
<dbReference type="InterPro" id="IPR050224">
    <property type="entry name" value="TALE_homeobox"/>
</dbReference>
<feature type="compositionally biased region" description="Polar residues" evidence="9">
    <location>
        <begin position="231"/>
        <end position="244"/>
    </location>
</feature>
<evidence type="ECO:0000256" key="7">
    <source>
        <dbReference type="ARBA" id="ARBA00083268"/>
    </source>
</evidence>
<dbReference type="InterPro" id="IPR008422">
    <property type="entry name" value="KN_HD"/>
</dbReference>
<protein>
    <recommendedName>
        <fullName evidence="6">Homeobox protein unc-62</fullName>
    </recommendedName>
    <alternativeName>
        <fullName evidence="7">Uncoordinated protein 62</fullName>
    </alternativeName>
</protein>
<evidence type="ECO:0000256" key="5">
    <source>
        <dbReference type="ARBA" id="ARBA00023242"/>
    </source>
</evidence>
<comment type="subcellular location">
    <subcellularLocation>
        <location evidence="1 8">Nucleus</location>
    </subcellularLocation>
</comment>
<name>A0A914ULR3_9BILA</name>
<dbReference type="PROSITE" id="PS50071">
    <property type="entry name" value="HOMEOBOX_2"/>
    <property type="match status" value="1"/>
</dbReference>